<keyword evidence="2" id="KW-1185">Reference proteome</keyword>
<comment type="caution">
    <text evidence="1">The sequence shown here is derived from an EMBL/GenBank/DDBJ whole genome shotgun (WGS) entry which is preliminary data.</text>
</comment>
<evidence type="ECO:0000313" key="2">
    <source>
        <dbReference type="Proteomes" id="UP000284824"/>
    </source>
</evidence>
<sequence>MRKRWVWAAVAAVVAVAVVVVAVVVLRGRAATSEQAGGAQVVAREQAGERAQDLTVRSPALGTTTPVRVLLPQGWTPGSGPWPVLYLLHGCCSPNHLVWVDEGGAQRLTSGLRAIVVVPDGGQVGFYSDWLRGPKWETYHIKELIPLIEAEFGAGPQRAIAGLSMGGLGAMAYAARNPGMFRAAASFSGVLDTTGDRSETRALVRRSGEDPDALWGDPETRKDLWEAHNPTALAARLKDVQLYVSCGDGRPGPLDPPGASADYEGALLGQAQTFTERAKQAGARVTTDFYGAGTHTFPYWERALERSLPMLRAAIGA</sequence>
<keyword evidence="1" id="KW-0378">Hydrolase</keyword>
<organism evidence="1 2">
    <name type="scientific">Nonomuraea polychroma</name>
    <dbReference type="NCBI Taxonomy" id="46176"/>
    <lineage>
        <taxon>Bacteria</taxon>
        <taxon>Bacillati</taxon>
        <taxon>Actinomycetota</taxon>
        <taxon>Actinomycetes</taxon>
        <taxon>Streptosporangiales</taxon>
        <taxon>Streptosporangiaceae</taxon>
        <taxon>Nonomuraea</taxon>
    </lineage>
</organism>
<proteinExistence type="predicted"/>
<dbReference type="EMBL" id="SAUN01000001">
    <property type="protein sequence ID" value="RVX40331.1"/>
    <property type="molecule type" value="Genomic_DNA"/>
</dbReference>
<gene>
    <name evidence="1" type="ORF">EDD27_2736</name>
</gene>
<dbReference type="InterPro" id="IPR050583">
    <property type="entry name" value="Mycobacterial_A85_antigen"/>
</dbReference>
<dbReference type="GO" id="GO:0016787">
    <property type="term" value="F:hydrolase activity"/>
    <property type="evidence" value="ECO:0007669"/>
    <property type="project" value="UniProtKB-KW"/>
</dbReference>
<reference evidence="1 2" key="1">
    <citation type="submission" date="2019-01" db="EMBL/GenBank/DDBJ databases">
        <title>Sequencing the genomes of 1000 actinobacteria strains.</title>
        <authorList>
            <person name="Klenk H.-P."/>
        </authorList>
    </citation>
    <scope>NUCLEOTIDE SEQUENCE [LARGE SCALE GENOMIC DNA]</scope>
    <source>
        <strain evidence="1 2">DSM 43925</strain>
    </source>
</reference>
<name>A0A438M3V9_9ACTN</name>
<dbReference type="OrthoDB" id="4527292at2"/>
<dbReference type="Proteomes" id="UP000284824">
    <property type="component" value="Unassembled WGS sequence"/>
</dbReference>
<protein>
    <submittedName>
        <fullName evidence="1">S-formylglutathione hydrolase FrmB</fullName>
    </submittedName>
</protein>
<accession>A0A438M3V9</accession>
<dbReference type="InterPro" id="IPR000801">
    <property type="entry name" value="Esterase-like"/>
</dbReference>
<dbReference type="RefSeq" id="WP_127932734.1">
    <property type="nucleotide sequence ID" value="NZ_SAUN01000001.1"/>
</dbReference>
<dbReference type="InterPro" id="IPR029058">
    <property type="entry name" value="AB_hydrolase_fold"/>
</dbReference>
<dbReference type="PANTHER" id="PTHR48098:SF1">
    <property type="entry name" value="DIACYLGLYCEROL ACYLTRANSFERASE_MYCOLYLTRANSFERASE AG85A"/>
    <property type="match status" value="1"/>
</dbReference>
<dbReference type="PANTHER" id="PTHR48098">
    <property type="entry name" value="ENTEROCHELIN ESTERASE-RELATED"/>
    <property type="match status" value="1"/>
</dbReference>
<dbReference type="AlphaFoldDB" id="A0A438M3V9"/>
<dbReference type="SUPFAM" id="SSF53474">
    <property type="entry name" value="alpha/beta-Hydrolases"/>
    <property type="match status" value="1"/>
</dbReference>
<dbReference type="Gene3D" id="3.40.50.1820">
    <property type="entry name" value="alpha/beta hydrolase"/>
    <property type="match status" value="1"/>
</dbReference>
<dbReference type="GO" id="GO:0016747">
    <property type="term" value="F:acyltransferase activity, transferring groups other than amino-acyl groups"/>
    <property type="evidence" value="ECO:0007669"/>
    <property type="project" value="TreeGrafter"/>
</dbReference>
<dbReference type="Pfam" id="PF00756">
    <property type="entry name" value="Esterase"/>
    <property type="match status" value="1"/>
</dbReference>
<evidence type="ECO:0000313" key="1">
    <source>
        <dbReference type="EMBL" id="RVX40331.1"/>
    </source>
</evidence>